<feature type="coiled-coil region" evidence="1">
    <location>
        <begin position="610"/>
        <end position="685"/>
    </location>
</feature>
<organism evidence="3 4">
    <name type="scientific">Enterobacter nematophilus</name>
    <dbReference type="NCBI Taxonomy" id="2994648"/>
    <lineage>
        <taxon>Bacteria</taxon>
        <taxon>Pseudomonadati</taxon>
        <taxon>Pseudomonadota</taxon>
        <taxon>Gammaproteobacteria</taxon>
        <taxon>Enterobacterales</taxon>
        <taxon>Enterobacteriaceae</taxon>
        <taxon>Enterobacter</taxon>
    </lineage>
</organism>
<dbReference type="InterPro" id="IPR038729">
    <property type="entry name" value="Rad50/SbcC_AAA"/>
</dbReference>
<comment type="caution">
    <text evidence="3">The sequence shown here is derived from an EMBL/GenBank/DDBJ whole genome shotgun (WGS) entry which is preliminary data.</text>
</comment>
<keyword evidence="1" id="KW-0175">Coiled coil</keyword>
<dbReference type="RefSeq" id="WP_266179687.1">
    <property type="nucleotide sequence ID" value="NZ_JAPKNE010000007.1"/>
</dbReference>
<dbReference type="Pfam" id="PF13476">
    <property type="entry name" value="AAA_23"/>
    <property type="match status" value="1"/>
</dbReference>
<evidence type="ECO:0000259" key="2">
    <source>
        <dbReference type="Pfam" id="PF13476"/>
    </source>
</evidence>
<gene>
    <name evidence="3" type="ORF">OSH03_17420</name>
</gene>
<protein>
    <submittedName>
        <fullName evidence="3">AAA family ATPase</fullName>
    </submittedName>
</protein>
<keyword evidence="4" id="KW-1185">Reference proteome</keyword>
<reference evidence="3" key="1">
    <citation type="submission" date="2022-11" db="EMBL/GenBank/DDBJ databases">
        <title>Biodiversity and phylogenetic relationships of bacteria.</title>
        <authorList>
            <person name="Machado R.A.R."/>
            <person name="Bhat A."/>
            <person name="Loulou A."/>
            <person name="Kallel S."/>
        </authorList>
    </citation>
    <scope>NUCLEOTIDE SEQUENCE</scope>
    <source>
        <strain evidence="3">E-TC7</strain>
    </source>
</reference>
<evidence type="ECO:0000313" key="3">
    <source>
        <dbReference type="EMBL" id="MCX5575731.1"/>
    </source>
</evidence>
<evidence type="ECO:0000256" key="1">
    <source>
        <dbReference type="SAM" id="Coils"/>
    </source>
</evidence>
<proteinExistence type="predicted"/>
<dbReference type="InterPro" id="IPR027417">
    <property type="entry name" value="P-loop_NTPase"/>
</dbReference>
<dbReference type="SUPFAM" id="SSF52540">
    <property type="entry name" value="P-loop containing nucleoside triphosphate hydrolases"/>
    <property type="match status" value="1"/>
</dbReference>
<dbReference type="Gene3D" id="3.40.50.300">
    <property type="entry name" value="P-loop containing nucleotide triphosphate hydrolases"/>
    <property type="match status" value="2"/>
</dbReference>
<sequence>MMDTRESIKLKSIVLNNIRRFGSDVQINFGAGATILIAPNGSGKTAVLEAIELALTSKVKRVEERWAPLIRNGGNEASVKINFGDWQREVSVTKEKVCVISEGNLKQIFCDTTPEEIPFLLRLTHLLDQRDGEWFCHQRSEEAGGQLAMLPLGRQASQINSTVTRLRPAIARRLNELNGIIESKQKLLNDWNALLRVRDSAQTDLSKPLPSLSLLNERLGVITNTPVSVEAKTIAAIREQWAIAKTVNNQRLVSIETTLGNLADLVLLPVNYGEISESLESLQQKLKTSKLTQSEYQDSQKQLSESIESAGENHRLLNEKLSQLKPKLERKRSYEEKLGLLNMQCHMRDELLRSFEQKKVVFEKAQEIYSAALTASEVHGILESLAITISQHYEDLTAARKSYENWRSAELRKQVEESNLHVTSTKITLLEEELRDLATEVERVNSSYHHAKSVMSAYQDAVGAIRAAVSTVAEKLPAGTNSCPVCLEVHGEQKLRSRISEALKVIDPRLEIATLELRSVTEMLETSRRKLHEKNSELTTALDAKTRINEAIAVIDLEIKTAKSDKLLVGYDLSVIEERLDFLQKKFDGESAELKVKRAVQKPLVNVEDMTQLTTHYNSAKRDLAECEEAVKRTNEAIKSISLTLNEMEPSVVKDMTIEQFEQMLKSLEEEVRLSATEIEEIQAKKSALSRLLLDIDASITRTSQQFELDKGRLETLLSKWQSAGLFKSPSNEQLENIKEKILQDKAKADEVRLQLSNIEMELNRIAEANALMAAQKEIDAVRGELSESEHTRLMREALKNAQDEYALSSQRKYALDEFHSHLTSGIEKIRDKIADVVPHWQAILRRIVQEPRFSGTNLKYYQNRAKDHASIQVGLGDGFVGAADVASQAQMTDLQLSFMLSMATIHTWSPWRALLLDDPTQHHDLIHASSVFDVLRDFIAELGFQVVLTTHDAQQARFLMRKLNNDGIDARLWTLEPSHDGMTAKQIGGIE</sequence>
<dbReference type="PANTHER" id="PTHR32114">
    <property type="entry name" value="ABC TRANSPORTER ABCH.3"/>
    <property type="match status" value="1"/>
</dbReference>
<feature type="domain" description="Rad50/SbcC-type AAA" evidence="2">
    <location>
        <begin position="12"/>
        <end position="328"/>
    </location>
</feature>
<dbReference type="PANTHER" id="PTHR32114:SF2">
    <property type="entry name" value="ABC TRANSPORTER ABCH.3"/>
    <property type="match status" value="1"/>
</dbReference>
<dbReference type="Proteomes" id="UP001146015">
    <property type="component" value="Unassembled WGS sequence"/>
</dbReference>
<feature type="coiled-coil region" evidence="1">
    <location>
        <begin position="732"/>
        <end position="792"/>
    </location>
</feature>
<accession>A0ABT3W0Z2</accession>
<evidence type="ECO:0000313" key="4">
    <source>
        <dbReference type="Proteomes" id="UP001146015"/>
    </source>
</evidence>
<dbReference type="EMBL" id="JAPKNE010000007">
    <property type="protein sequence ID" value="MCX5575731.1"/>
    <property type="molecule type" value="Genomic_DNA"/>
</dbReference>
<name>A0ABT3W0Z2_9ENTR</name>